<evidence type="ECO:0000259" key="2">
    <source>
        <dbReference type="PROSITE" id="PS51671"/>
    </source>
</evidence>
<sequence>MSGLKAILTTIGKDQVGIIAGVSQFLAAKSINILDVSQTIMDGYFTMMMMVEIKDKDFDFSVLTAGLNDLGQKLGVEIKIRRAEIYQAMHQL</sequence>
<gene>
    <name evidence="3" type="ORF">FD21_GL001975</name>
</gene>
<dbReference type="AlphaFoldDB" id="A0A0R2BZL1"/>
<dbReference type="EMBL" id="AYYX01000077">
    <property type="protein sequence ID" value="KRM84474.1"/>
    <property type="molecule type" value="Genomic_DNA"/>
</dbReference>
<dbReference type="InterPro" id="IPR022986">
    <property type="entry name" value="UPF0237_ACT"/>
</dbReference>
<feature type="domain" description="ACT" evidence="2">
    <location>
        <begin position="7"/>
        <end position="81"/>
    </location>
</feature>
<evidence type="ECO:0000256" key="1">
    <source>
        <dbReference type="HAMAP-Rule" id="MF_01054"/>
    </source>
</evidence>
<dbReference type="PANTHER" id="PTHR34875">
    <property type="entry name" value="UPF0237 PROTEIN MJ1558"/>
    <property type="match status" value="1"/>
</dbReference>
<evidence type="ECO:0000313" key="4">
    <source>
        <dbReference type="Proteomes" id="UP000051576"/>
    </source>
</evidence>
<comment type="similarity">
    <text evidence="1">Belongs to the UPF0237 family.</text>
</comment>
<dbReference type="CDD" id="cd04872">
    <property type="entry name" value="ACT_1ZPV"/>
    <property type="match status" value="1"/>
</dbReference>
<dbReference type="STRING" id="1133569.FD21_GL001975"/>
<accession>A0A0R2BZL1</accession>
<dbReference type="PATRIC" id="fig|1133569.4.peg.2132"/>
<dbReference type="PANTHER" id="PTHR34875:SF6">
    <property type="entry name" value="UPF0237 PROTEIN MJ1558"/>
    <property type="match status" value="1"/>
</dbReference>
<dbReference type="InterPro" id="IPR045865">
    <property type="entry name" value="ACT-like_dom_sf"/>
</dbReference>
<evidence type="ECO:0000313" key="3">
    <source>
        <dbReference type="EMBL" id="KRM84474.1"/>
    </source>
</evidence>
<name>A0A0R2BZL1_9LACO</name>
<dbReference type="Gene3D" id="3.30.70.260">
    <property type="match status" value="1"/>
</dbReference>
<dbReference type="HAMAP" id="MF_01054">
    <property type="entry name" value="UPF0237"/>
    <property type="match status" value="1"/>
</dbReference>
<dbReference type="NCBIfam" id="NF001220">
    <property type="entry name" value="PRK00194.1"/>
    <property type="match status" value="1"/>
</dbReference>
<dbReference type="Pfam" id="PF13740">
    <property type="entry name" value="ACT_6"/>
    <property type="match status" value="1"/>
</dbReference>
<dbReference type="InterPro" id="IPR002912">
    <property type="entry name" value="ACT_dom"/>
</dbReference>
<dbReference type="Proteomes" id="UP000051576">
    <property type="component" value="Unassembled WGS sequence"/>
</dbReference>
<protein>
    <recommendedName>
        <fullName evidence="1">UPF0237 protein FD21_GL001975</fullName>
    </recommendedName>
</protein>
<dbReference type="eggNOG" id="COG3830">
    <property type="taxonomic scope" value="Bacteria"/>
</dbReference>
<proteinExistence type="inferred from homology"/>
<reference evidence="3 4" key="1">
    <citation type="journal article" date="2015" name="Genome Announc.">
        <title>Expanding the biotechnology potential of lactobacilli through comparative genomics of 213 strains and associated genera.</title>
        <authorList>
            <person name="Sun Z."/>
            <person name="Harris H.M."/>
            <person name="McCann A."/>
            <person name="Guo C."/>
            <person name="Argimon S."/>
            <person name="Zhang W."/>
            <person name="Yang X."/>
            <person name="Jeffery I.B."/>
            <person name="Cooney J.C."/>
            <person name="Kagawa T.F."/>
            <person name="Liu W."/>
            <person name="Song Y."/>
            <person name="Salvetti E."/>
            <person name="Wrobel A."/>
            <person name="Rasinkangas P."/>
            <person name="Parkhill J."/>
            <person name="Rea M.C."/>
            <person name="O'Sullivan O."/>
            <person name="Ritari J."/>
            <person name="Douillard F.P."/>
            <person name="Paul Ross R."/>
            <person name="Yang R."/>
            <person name="Briner A.E."/>
            <person name="Felis G.E."/>
            <person name="de Vos W.M."/>
            <person name="Barrangou R."/>
            <person name="Klaenhammer T.R."/>
            <person name="Caufield P.W."/>
            <person name="Cui Y."/>
            <person name="Zhang H."/>
            <person name="O'Toole P.W."/>
        </authorList>
    </citation>
    <scope>NUCLEOTIDE SEQUENCE [LARGE SCALE GENOMIC DNA]</scope>
    <source>
        <strain evidence="3 4">DSM 20605</strain>
    </source>
</reference>
<dbReference type="InterPro" id="IPR050990">
    <property type="entry name" value="UPF0237/GcvR_regulator"/>
</dbReference>
<keyword evidence="4" id="KW-1185">Reference proteome</keyword>
<comment type="caution">
    <text evidence="3">The sequence shown here is derived from an EMBL/GenBank/DDBJ whole genome shotgun (WGS) entry which is preliminary data.</text>
</comment>
<dbReference type="PROSITE" id="PS51671">
    <property type="entry name" value="ACT"/>
    <property type="match status" value="1"/>
</dbReference>
<dbReference type="SUPFAM" id="SSF55021">
    <property type="entry name" value="ACT-like"/>
    <property type="match status" value="1"/>
</dbReference>
<organism evidence="3 4">
    <name type="scientific">Liquorilactobacillus vini DSM 20605</name>
    <dbReference type="NCBI Taxonomy" id="1133569"/>
    <lineage>
        <taxon>Bacteria</taxon>
        <taxon>Bacillati</taxon>
        <taxon>Bacillota</taxon>
        <taxon>Bacilli</taxon>
        <taxon>Lactobacillales</taxon>
        <taxon>Lactobacillaceae</taxon>
        <taxon>Liquorilactobacillus</taxon>
    </lineage>
</organism>